<sequence length="75" mass="8680">MKYVGLGTTKKYLVVYIDHTVNSVNHPTEVRIPWWELTRDEIQYDINLAVAARLRSTWDEPQPPWKTDDALPGIG</sequence>
<proteinExistence type="predicted"/>
<protein>
    <submittedName>
        <fullName evidence="1">Uncharacterized protein</fullName>
    </submittedName>
</protein>
<dbReference type="AlphaFoldDB" id="A0A0H5PWS8"/>
<dbReference type="EMBL" id="LN852718">
    <property type="protein sequence ID" value="CRY93640.1"/>
    <property type="molecule type" value="Genomic_DNA"/>
</dbReference>
<reference evidence="1" key="2">
    <citation type="submission" date="2015-07" db="EMBL/GenBank/DDBJ databases">
        <title>Plasmids, circular viruses and viroids from rat gut.</title>
        <authorList>
            <person name="Jorgensen T.J."/>
            <person name="Hansen M.A."/>
            <person name="Xu Z."/>
            <person name="Tabak M.A."/>
            <person name="Sorensen S.J."/>
            <person name="Hansen L.H."/>
        </authorList>
    </citation>
    <scope>NUCLEOTIDE SEQUENCE</scope>
    <source>
        <strain evidence="1">RGFK0023</strain>
    </source>
</reference>
<evidence type="ECO:0000313" key="1">
    <source>
        <dbReference type="EMBL" id="CRY93640.1"/>
    </source>
</evidence>
<accession>A0A0H5PWS8</accession>
<organism evidence="1">
    <name type="scientific">uncultured prokaryote</name>
    <dbReference type="NCBI Taxonomy" id="198431"/>
    <lineage>
        <taxon>unclassified sequences</taxon>
        <taxon>environmental samples</taxon>
    </lineage>
</organism>
<reference evidence="1" key="1">
    <citation type="submission" date="2015-06" db="EMBL/GenBank/DDBJ databases">
        <authorList>
            <person name="Joergensen T."/>
        </authorList>
    </citation>
    <scope>NUCLEOTIDE SEQUENCE</scope>
    <source>
        <strain evidence="1">RGFK0023</strain>
    </source>
</reference>
<name>A0A0H5PWS8_9ZZZZ</name>